<feature type="region of interest" description="Disordered" evidence="5">
    <location>
        <begin position="195"/>
        <end position="247"/>
    </location>
</feature>
<evidence type="ECO:0000256" key="4">
    <source>
        <dbReference type="ARBA" id="ARBA00023242"/>
    </source>
</evidence>
<keyword evidence="3" id="KW-0804">Transcription</keyword>
<comment type="subcellular location">
    <subcellularLocation>
        <location evidence="1">Nucleus</location>
    </subcellularLocation>
</comment>
<keyword evidence="4" id="KW-0539">Nucleus</keyword>
<dbReference type="PROSITE" id="PS51821">
    <property type="entry name" value="VELVET"/>
    <property type="match status" value="1"/>
</dbReference>
<dbReference type="Pfam" id="PF11754">
    <property type="entry name" value="Velvet"/>
    <property type="match status" value="1"/>
</dbReference>
<evidence type="ECO:0000256" key="5">
    <source>
        <dbReference type="SAM" id="MobiDB-lite"/>
    </source>
</evidence>
<evidence type="ECO:0000256" key="1">
    <source>
        <dbReference type="ARBA" id="ARBA00004123"/>
    </source>
</evidence>
<feature type="chain" id="PRO_5005547954" description="Velvet domain-containing protein" evidence="6">
    <location>
        <begin position="21"/>
        <end position="247"/>
    </location>
</feature>
<accession>A0A0L0SB55</accession>
<dbReference type="PANTHER" id="PTHR33572:SF3">
    <property type="entry name" value="VELVET COMPLEX SUBUNIT B"/>
    <property type="match status" value="1"/>
</dbReference>
<reference evidence="8 9" key="1">
    <citation type="submission" date="2009-11" db="EMBL/GenBank/DDBJ databases">
        <title>Annotation of Allomyces macrogynus ATCC 38327.</title>
        <authorList>
            <consortium name="The Broad Institute Genome Sequencing Platform"/>
            <person name="Russ C."/>
            <person name="Cuomo C."/>
            <person name="Burger G."/>
            <person name="Gray M.W."/>
            <person name="Holland P.W.H."/>
            <person name="King N."/>
            <person name="Lang F.B.F."/>
            <person name="Roger A.J."/>
            <person name="Ruiz-Trillo I."/>
            <person name="Young S.K."/>
            <person name="Zeng Q."/>
            <person name="Gargeya S."/>
            <person name="Fitzgerald M."/>
            <person name="Haas B."/>
            <person name="Abouelleil A."/>
            <person name="Alvarado L."/>
            <person name="Arachchi H.M."/>
            <person name="Berlin A."/>
            <person name="Chapman S.B."/>
            <person name="Gearin G."/>
            <person name="Goldberg J."/>
            <person name="Griggs A."/>
            <person name="Gujja S."/>
            <person name="Hansen M."/>
            <person name="Heiman D."/>
            <person name="Howarth C."/>
            <person name="Larimer J."/>
            <person name="Lui A."/>
            <person name="MacDonald P.J.P."/>
            <person name="McCowen C."/>
            <person name="Montmayeur A."/>
            <person name="Murphy C."/>
            <person name="Neiman D."/>
            <person name="Pearson M."/>
            <person name="Priest M."/>
            <person name="Roberts A."/>
            <person name="Saif S."/>
            <person name="Shea T."/>
            <person name="Sisk P."/>
            <person name="Stolte C."/>
            <person name="Sykes S."/>
            <person name="Wortman J."/>
            <person name="Nusbaum C."/>
            <person name="Birren B."/>
        </authorList>
    </citation>
    <scope>NUCLEOTIDE SEQUENCE [LARGE SCALE GENOMIC DNA]</scope>
    <source>
        <strain evidence="8 9">ATCC 38327</strain>
    </source>
</reference>
<feature type="compositionally biased region" description="Basic and acidic residues" evidence="5">
    <location>
        <begin position="203"/>
        <end position="214"/>
    </location>
</feature>
<protein>
    <recommendedName>
        <fullName evidence="7">Velvet domain-containing protein</fullName>
    </recommendedName>
</protein>
<feature type="signal peptide" evidence="6">
    <location>
        <begin position="1"/>
        <end position="20"/>
    </location>
</feature>
<name>A0A0L0SB55_ALLM3</name>
<dbReference type="EMBL" id="GG745335">
    <property type="protein sequence ID" value="KNE59667.1"/>
    <property type="molecule type" value="Genomic_DNA"/>
</dbReference>
<evidence type="ECO:0000256" key="6">
    <source>
        <dbReference type="SAM" id="SignalP"/>
    </source>
</evidence>
<evidence type="ECO:0000313" key="9">
    <source>
        <dbReference type="Proteomes" id="UP000054350"/>
    </source>
</evidence>
<evidence type="ECO:0000259" key="7">
    <source>
        <dbReference type="PROSITE" id="PS51821"/>
    </source>
</evidence>
<sequence length="247" mass="26043">MTHDMFAMAVLFDAAMGGTAVAPPPPPPDAAAVPAVTSPATPLAPAPPAVAAAAVDTTPHLPWSHTIPPPTAQVQFLPTPKRCLLGNTWSSCFHVRSRADNSNLFYFVFPDIGIGADGQFRLQFELVSLGGMVDWDADGDGDEDGMEEDGVGDEEVARETEAPVLATAVSDVFTAYSPKKFPGMMESTELTNFLRKQGIKIPTRTEGRGSRGDADGDDAPPPRRTAKRARTRGVTAAPAAQDEDGAE</sequence>
<dbReference type="InterPro" id="IPR037525">
    <property type="entry name" value="Velvet_dom"/>
</dbReference>
<dbReference type="InterPro" id="IPR021740">
    <property type="entry name" value="Velvet"/>
</dbReference>
<dbReference type="GO" id="GO:0005634">
    <property type="term" value="C:nucleus"/>
    <property type="evidence" value="ECO:0007669"/>
    <property type="project" value="UniProtKB-SubCell"/>
</dbReference>
<gene>
    <name evidence="8" type="ORF">AMAG_18397</name>
</gene>
<dbReference type="OrthoDB" id="5599552at2759"/>
<keyword evidence="2" id="KW-0805">Transcription regulation</keyword>
<dbReference type="InterPro" id="IPR038491">
    <property type="entry name" value="Velvet_dom_sf"/>
</dbReference>
<dbReference type="Gene3D" id="2.60.40.3960">
    <property type="entry name" value="Velvet domain"/>
    <property type="match status" value="1"/>
</dbReference>
<dbReference type="STRING" id="578462.A0A0L0SB55"/>
<reference evidence="9" key="2">
    <citation type="submission" date="2009-11" db="EMBL/GenBank/DDBJ databases">
        <title>The Genome Sequence of Allomyces macrogynus strain ATCC 38327.</title>
        <authorList>
            <consortium name="The Broad Institute Genome Sequencing Platform"/>
            <person name="Russ C."/>
            <person name="Cuomo C."/>
            <person name="Shea T."/>
            <person name="Young S.K."/>
            <person name="Zeng Q."/>
            <person name="Koehrsen M."/>
            <person name="Haas B."/>
            <person name="Borodovsky M."/>
            <person name="Guigo R."/>
            <person name="Alvarado L."/>
            <person name="Berlin A."/>
            <person name="Borenstein D."/>
            <person name="Chen Z."/>
            <person name="Engels R."/>
            <person name="Freedman E."/>
            <person name="Gellesch M."/>
            <person name="Goldberg J."/>
            <person name="Griggs A."/>
            <person name="Gujja S."/>
            <person name="Heiman D."/>
            <person name="Hepburn T."/>
            <person name="Howarth C."/>
            <person name="Jen D."/>
            <person name="Larson L."/>
            <person name="Lewis B."/>
            <person name="Mehta T."/>
            <person name="Park D."/>
            <person name="Pearson M."/>
            <person name="Roberts A."/>
            <person name="Saif S."/>
            <person name="Shenoy N."/>
            <person name="Sisk P."/>
            <person name="Stolte C."/>
            <person name="Sykes S."/>
            <person name="Walk T."/>
            <person name="White J."/>
            <person name="Yandava C."/>
            <person name="Burger G."/>
            <person name="Gray M.W."/>
            <person name="Holland P.W.H."/>
            <person name="King N."/>
            <person name="Lang F.B.F."/>
            <person name="Roger A.J."/>
            <person name="Ruiz-Trillo I."/>
            <person name="Lander E."/>
            <person name="Nusbaum C."/>
        </authorList>
    </citation>
    <scope>NUCLEOTIDE SEQUENCE [LARGE SCALE GENOMIC DNA]</scope>
    <source>
        <strain evidence="9">ATCC 38327</strain>
    </source>
</reference>
<dbReference type="AlphaFoldDB" id="A0A0L0SB55"/>
<proteinExistence type="predicted"/>
<evidence type="ECO:0000256" key="2">
    <source>
        <dbReference type="ARBA" id="ARBA00023015"/>
    </source>
</evidence>
<organism evidence="8 9">
    <name type="scientific">Allomyces macrogynus (strain ATCC 38327)</name>
    <name type="common">Allomyces javanicus var. macrogynus</name>
    <dbReference type="NCBI Taxonomy" id="578462"/>
    <lineage>
        <taxon>Eukaryota</taxon>
        <taxon>Fungi</taxon>
        <taxon>Fungi incertae sedis</taxon>
        <taxon>Blastocladiomycota</taxon>
        <taxon>Blastocladiomycetes</taxon>
        <taxon>Blastocladiales</taxon>
        <taxon>Blastocladiaceae</taxon>
        <taxon>Allomyces</taxon>
    </lineage>
</organism>
<keyword evidence="9" id="KW-1185">Reference proteome</keyword>
<dbReference type="PANTHER" id="PTHR33572">
    <property type="entry name" value="SPORE DEVELOPMENT REGULATOR VOSA"/>
    <property type="match status" value="1"/>
</dbReference>
<evidence type="ECO:0000256" key="3">
    <source>
        <dbReference type="ARBA" id="ARBA00023163"/>
    </source>
</evidence>
<feature type="domain" description="Velvet" evidence="7">
    <location>
        <begin position="1"/>
        <end position="204"/>
    </location>
</feature>
<keyword evidence="6" id="KW-0732">Signal</keyword>
<dbReference type="VEuPathDB" id="FungiDB:AMAG_18397"/>
<dbReference type="Proteomes" id="UP000054350">
    <property type="component" value="Unassembled WGS sequence"/>
</dbReference>
<evidence type="ECO:0000313" key="8">
    <source>
        <dbReference type="EMBL" id="KNE59667.1"/>
    </source>
</evidence>